<keyword evidence="2" id="KW-0378">Hydrolase</keyword>
<dbReference type="Gene3D" id="3.40.50.10810">
    <property type="entry name" value="Tandem AAA-ATPase domain"/>
    <property type="match status" value="1"/>
</dbReference>
<sequence length="1030" mass="115398">MDASAIASWPDHDSIPLGVIVTKIRASSPAPIQLGEPGAQLLCLDDESIERLCAYEAGSLLPHLRALVQMNKAMAAVEQDVLAMWAAGMYEGALHVRLLARCHTSASESSDDHMVHWQHILSCLWIDAHVWSAISRETDSPVACTPFWDTTLNRWTLAELYRRLPSPPPAIGFDSHMLSPPLLRCSLYGYQQNSLAKMLQREAAPLRQGDVYYVEKISPCMLTSQERTYYFDPDKYEFHRASSIPMYSDVRGGLLCDEMGAGKTIVCLALILATLDQMPQPAANPMASAVTSDMARTFPSQEYQGNDPSHADQHRLVTAAFGAPSPGERISRNPHKRARPTPPATACLPSRVPGSITLVQMAAHRLRTTHACREELRETLPVQLQKVLGPSSAPYFFLWPPAPTHVSRLSQGRAAVRVYVSSATLVLVPPSLFVHWQEEMKKHCDEQALRILAISDLREELPRASVLAQEYDLVLLTHARFGKEASDELGIRAGGSASPLMQVYWKRVIMDEGSVLAGESLVVRLCARLRVERRWIVTSTPTPSLVGGSRDQCLERQAPLGWMPWERKNLDALKHLLVRFLGMPALCGLPINAEAHEKLPAKERDWNALMAADPSSPQVEWPAKRRLYDLLTRVMIRNRTEDIQQECPLPPLEQRVVMLTCSEIERLTYNVLQSMLLLNTALFREKDKQSFFHPSNKKTLTLLVEDLALACFHLAGPGLLEQAQQAKDQLSRYLERPGSLAQPYDVQARSACEQLQEALSSDAWRVHMAQGHVMYQLEGAPTDICEVWSASKDTHWTSEELLAFLKAVREYSPKSKNVQDFKEKLLAKGARFAQRKCASSTKLQHMVLEILATVEQEKVLVFSSLDAVLYELANVLELLHVPFLLYVPGMPQHLRNVYASDFSHKPAYRCLLLSAAAGGRGLDLHCASRVILAEPIWQQDLETQVVKLAWRMGQTHRVTVSTYVMRETWEQRLVERKKDTSLTMPGALDTIRALTEDPGMRDLVAHPHLVSPSRAHDKALWAKPICHLVP</sequence>
<dbReference type="AlphaFoldDB" id="A0AAF0EQ72"/>
<dbReference type="PANTHER" id="PTHR45626:SF51">
    <property type="entry name" value="SNF2-RELATED DOMAIN-CONTAINING PROTEIN"/>
    <property type="match status" value="1"/>
</dbReference>
<dbReference type="InterPro" id="IPR000330">
    <property type="entry name" value="SNF2_N"/>
</dbReference>
<feature type="domain" description="Helicase C-terminal" evidence="5">
    <location>
        <begin position="846"/>
        <end position="999"/>
    </location>
</feature>
<evidence type="ECO:0000259" key="5">
    <source>
        <dbReference type="PROSITE" id="PS51194"/>
    </source>
</evidence>
<dbReference type="PROSITE" id="PS51194">
    <property type="entry name" value="HELICASE_CTER"/>
    <property type="match status" value="1"/>
</dbReference>
<evidence type="ECO:0000256" key="4">
    <source>
        <dbReference type="SAM" id="MobiDB-lite"/>
    </source>
</evidence>
<evidence type="ECO:0000313" key="6">
    <source>
        <dbReference type="EMBL" id="WFD26192.1"/>
    </source>
</evidence>
<dbReference type="CDD" id="cd18793">
    <property type="entry name" value="SF2_C_SNF"/>
    <property type="match status" value="1"/>
</dbReference>
<organism evidence="6 7">
    <name type="scientific">Malassezia nana</name>
    <dbReference type="NCBI Taxonomy" id="180528"/>
    <lineage>
        <taxon>Eukaryota</taxon>
        <taxon>Fungi</taxon>
        <taxon>Dikarya</taxon>
        <taxon>Basidiomycota</taxon>
        <taxon>Ustilaginomycotina</taxon>
        <taxon>Malasseziomycetes</taxon>
        <taxon>Malasseziales</taxon>
        <taxon>Malasseziaceae</taxon>
        <taxon>Malassezia</taxon>
    </lineage>
</organism>
<dbReference type="Pfam" id="PF00176">
    <property type="entry name" value="SNF2-rel_dom"/>
    <property type="match status" value="1"/>
</dbReference>
<dbReference type="Gene3D" id="3.40.50.300">
    <property type="entry name" value="P-loop containing nucleotide triphosphate hydrolases"/>
    <property type="match status" value="1"/>
</dbReference>
<dbReference type="InterPro" id="IPR050628">
    <property type="entry name" value="SNF2_RAD54_helicase_TF"/>
</dbReference>
<dbReference type="InterPro" id="IPR038718">
    <property type="entry name" value="SNF2-like_sf"/>
</dbReference>
<accession>A0AAF0EQ72</accession>
<proteinExistence type="predicted"/>
<evidence type="ECO:0000256" key="2">
    <source>
        <dbReference type="ARBA" id="ARBA00022801"/>
    </source>
</evidence>
<dbReference type="InterPro" id="IPR001650">
    <property type="entry name" value="Helicase_C-like"/>
</dbReference>
<dbReference type="GO" id="GO:0005524">
    <property type="term" value="F:ATP binding"/>
    <property type="evidence" value="ECO:0007669"/>
    <property type="project" value="UniProtKB-KW"/>
</dbReference>
<evidence type="ECO:0000313" key="7">
    <source>
        <dbReference type="Proteomes" id="UP001213623"/>
    </source>
</evidence>
<protein>
    <recommendedName>
        <fullName evidence="5">Helicase C-terminal domain-containing protein</fullName>
    </recommendedName>
</protein>
<dbReference type="PANTHER" id="PTHR45626">
    <property type="entry name" value="TRANSCRIPTION TERMINATION FACTOR 2-RELATED"/>
    <property type="match status" value="1"/>
</dbReference>
<dbReference type="Proteomes" id="UP001213623">
    <property type="component" value="Chromosome 2"/>
</dbReference>
<feature type="region of interest" description="Disordered" evidence="4">
    <location>
        <begin position="323"/>
        <end position="347"/>
    </location>
</feature>
<dbReference type="GO" id="GO:0016787">
    <property type="term" value="F:hydrolase activity"/>
    <property type="evidence" value="ECO:0007669"/>
    <property type="project" value="UniProtKB-KW"/>
</dbReference>
<dbReference type="GO" id="GO:0008094">
    <property type="term" value="F:ATP-dependent activity, acting on DNA"/>
    <property type="evidence" value="ECO:0007669"/>
    <property type="project" value="TreeGrafter"/>
</dbReference>
<dbReference type="SUPFAM" id="SSF52540">
    <property type="entry name" value="P-loop containing nucleoside triphosphate hydrolases"/>
    <property type="match status" value="2"/>
</dbReference>
<reference evidence="6" key="1">
    <citation type="submission" date="2023-03" db="EMBL/GenBank/DDBJ databases">
        <title>Mating type loci evolution in Malassezia.</title>
        <authorList>
            <person name="Coelho M.A."/>
        </authorList>
    </citation>
    <scope>NUCLEOTIDE SEQUENCE</scope>
    <source>
        <strain evidence="6">CBS 9557</strain>
    </source>
</reference>
<dbReference type="InterPro" id="IPR014001">
    <property type="entry name" value="Helicase_ATP-bd"/>
</dbReference>
<dbReference type="GO" id="GO:0005634">
    <property type="term" value="C:nucleus"/>
    <property type="evidence" value="ECO:0007669"/>
    <property type="project" value="TreeGrafter"/>
</dbReference>
<name>A0AAF0EQ72_9BASI</name>
<keyword evidence="3" id="KW-0067">ATP-binding</keyword>
<gene>
    <name evidence="6" type="ORF">MNAN1_001169</name>
</gene>
<dbReference type="InterPro" id="IPR049730">
    <property type="entry name" value="SNF2/RAD54-like_C"/>
</dbReference>
<dbReference type="Pfam" id="PF00271">
    <property type="entry name" value="Helicase_C"/>
    <property type="match status" value="1"/>
</dbReference>
<evidence type="ECO:0000256" key="3">
    <source>
        <dbReference type="ARBA" id="ARBA00022840"/>
    </source>
</evidence>
<dbReference type="SMART" id="SM00487">
    <property type="entry name" value="DEXDc"/>
    <property type="match status" value="1"/>
</dbReference>
<dbReference type="EMBL" id="CP119893">
    <property type="protein sequence ID" value="WFD26192.1"/>
    <property type="molecule type" value="Genomic_DNA"/>
</dbReference>
<dbReference type="InterPro" id="IPR027417">
    <property type="entry name" value="P-loop_NTPase"/>
</dbReference>
<keyword evidence="7" id="KW-1185">Reference proteome</keyword>
<evidence type="ECO:0000256" key="1">
    <source>
        <dbReference type="ARBA" id="ARBA00022741"/>
    </source>
</evidence>
<dbReference type="GO" id="GO:0006281">
    <property type="term" value="P:DNA repair"/>
    <property type="evidence" value="ECO:0007669"/>
    <property type="project" value="TreeGrafter"/>
</dbReference>
<keyword evidence="1" id="KW-0547">Nucleotide-binding</keyword>